<evidence type="ECO:0000313" key="1">
    <source>
        <dbReference type="EMBL" id="THH37393.1"/>
    </source>
</evidence>
<gene>
    <name evidence="1" type="ORF">E4Z66_10820</name>
</gene>
<dbReference type="EMBL" id="SRKY01000002">
    <property type="protein sequence ID" value="THH37393.1"/>
    <property type="molecule type" value="Genomic_DNA"/>
</dbReference>
<organism evidence="1 2">
    <name type="scientific">Aliishimia ponticola</name>
    <dbReference type="NCBI Taxonomy" id="2499833"/>
    <lineage>
        <taxon>Bacteria</taxon>
        <taxon>Pseudomonadati</taxon>
        <taxon>Pseudomonadota</taxon>
        <taxon>Alphaproteobacteria</taxon>
        <taxon>Rhodobacterales</taxon>
        <taxon>Paracoccaceae</taxon>
        <taxon>Aliishimia</taxon>
    </lineage>
</organism>
<dbReference type="Pfam" id="PF05990">
    <property type="entry name" value="DUF900"/>
    <property type="match status" value="1"/>
</dbReference>
<dbReference type="GO" id="GO:0016787">
    <property type="term" value="F:hydrolase activity"/>
    <property type="evidence" value="ECO:0007669"/>
    <property type="project" value="UniProtKB-KW"/>
</dbReference>
<protein>
    <submittedName>
        <fullName evidence="1">Alpha/beta hydrolase</fullName>
    </submittedName>
</protein>
<accession>A0A4V3XKK9</accession>
<dbReference type="InterPro" id="IPR010297">
    <property type="entry name" value="DUF900_hydrolase"/>
</dbReference>
<dbReference type="InterPro" id="IPR029058">
    <property type="entry name" value="AB_hydrolase_fold"/>
</dbReference>
<dbReference type="SUPFAM" id="SSF53474">
    <property type="entry name" value="alpha/beta-Hydrolases"/>
    <property type="match status" value="1"/>
</dbReference>
<evidence type="ECO:0000313" key="2">
    <source>
        <dbReference type="Proteomes" id="UP000306602"/>
    </source>
</evidence>
<keyword evidence="1" id="KW-0378">Hydrolase</keyword>
<proteinExistence type="predicted"/>
<sequence length="310" mass="33458">MPILRINAGPSGLEPHRARMSLPDALRLTLPETGPIIIMIHGFKYRPGHGSACPHGSIFATDTARGAAAWPRHLGFGLGHEDEGLGIAFGWNARGHLRQAYKRAATAGQELAALITQLRTRAPGRRIHILTHSMGSEVAFCALPHLPAQSVSRILCLTGASFRSTALAAMDSPAGRTAELVNITSRENDLFDWLFEWSVPAPQRGDRAMGHGLKSRNIGTLQLDHPEHITALARLGSHIAPPNRRVCHWSGYLRPGALRVWARAMRQPEQLPLHLIAPSPPAPRWSRIVALPGGSFPGGATAASQPVSHV</sequence>
<reference evidence="1 2" key="1">
    <citation type="submission" date="2019-04" db="EMBL/GenBank/DDBJ databases">
        <title>Shimia ponticola sp. nov., isolated from seawater.</title>
        <authorList>
            <person name="Kim Y.-O."/>
            <person name="Yoon J.-H."/>
        </authorList>
    </citation>
    <scope>NUCLEOTIDE SEQUENCE [LARGE SCALE GENOMIC DNA]</scope>
    <source>
        <strain evidence="1 2">MYP11</strain>
    </source>
</reference>
<dbReference type="AlphaFoldDB" id="A0A4V3XKK9"/>
<dbReference type="OrthoDB" id="7303283at2"/>
<name>A0A4V3XKK9_9RHOB</name>
<keyword evidence="2" id="KW-1185">Reference proteome</keyword>
<dbReference type="Gene3D" id="3.40.50.1820">
    <property type="entry name" value="alpha/beta hydrolase"/>
    <property type="match status" value="1"/>
</dbReference>
<comment type="caution">
    <text evidence="1">The sequence shown here is derived from an EMBL/GenBank/DDBJ whole genome shotgun (WGS) entry which is preliminary data.</text>
</comment>
<dbReference type="Proteomes" id="UP000306602">
    <property type="component" value="Unassembled WGS sequence"/>
</dbReference>